<evidence type="ECO:0000256" key="3">
    <source>
        <dbReference type="ARBA" id="ARBA00007353"/>
    </source>
</evidence>
<gene>
    <name evidence="12" type="ORF">RM6536_0175</name>
</gene>
<reference evidence="13" key="1">
    <citation type="submission" date="2015-08" db="EMBL/GenBank/DDBJ databases">
        <title>Complete genome sequence of Rothia mucilaginosa strain NUM-Rm6536.</title>
        <authorList>
            <person name="Nambu T."/>
        </authorList>
    </citation>
    <scope>NUCLEOTIDE SEQUENCE [LARGE SCALE GENOMIC DNA]</scope>
    <source>
        <strain evidence="13">NUM-Rm6536</strain>
    </source>
</reference>
<dbReference type="Proteomes" id="UP000066203">
    <property type="component" value="Chromosome"/>
</dbReference>
<evidence type="ECO:0000256" key="11">
    <source>
        <dbReference type="ARBA" id="ARBA00049893"/>
    </source>
</evidence>
<evidence type="ECO:0000256" key="7">
    <source>
        <dbReference type="ARBA" id="ARBA00022833"/>
    </source>
</evidence>
<dbReference type="AlphaFoldDB" id="A0A0K2RXU8"/>
<comment type="catalytic activity">
    <reaction evidence="11">
        <text>S-methyl-5'-thioadenosine + phosphate = 5-(methylsulfanyl)-alpha-D-ribose 1-phosphate + adenine</text>
        <dbReference type="Rhea" id="RHEA:11852"/>
        <dbReference type="ChEBI" id="CHEBI:16708"/>
        <dbReference type="ChEBI" id="CHEBI:17509"/>
        <dbReference type="ChEBI" id="CHEBI:43474"/>
        <dbReference type="ChEBI" id="CHEBI:58533"/>
        <dbReference type="EC" id="2.4.2.28"/>
    </reaction>
    <physiologicalReaction direction="left-to-right" evidence="11">
        <dbReference type="Rhea" id="RHEA:11853"/>
    </physiologicalReaction>
</comment>
<proteinExistence type="inferred from homology"/>
<dbReference type="Pfam" id="PF02578">
    <property type="entry name" value="Cu-oxidase_4"/>
    <property type="match status" value="1"/>
</dbReference>
<dbReference type="InterPro" id="IPR038371">
    <property type="entry name" value="Cu_polyphenol_OxRdtase_sf"/>
</dbReference>
<comment type="catalytic activity">
    <reaction evidence="10">
        <text>adenosine + phosphate = alpha-D-ribose 1-phosphate + adenine</text>
        <dbReference type="Rhea" id="RHEA:27642"/>
        <dbReference type="ChEBI" id="CHEBI:16335"/>
        <dbReference type="ChEBI" id="CHEBI:16708"/>
        <dbReference type="ChEBI" id="CHEBI:43474"/>
        <dbReference type="ChEBI" id="CHEBI:57720"/>
        <dbReference type="EC" id="2.4.2.1"/>
    </reaction>
    <physiologicalReaction direction="left-to-right" evidence="10">
        <dbReference type="Rhea" id="RHEA:27643"/>
    </physiologicalReaction>
</comment>
<dbReference type="PANTHER" id="PTHR30616:SF2">
    <property type="entry name" value="PURINE NUCLEOSIDE PHOSPHORYLASE LACC1"/>
    <property type="match status" value="1"/>
</dbReference>
<name>A0A0K2RXU8_9MICC</name>
<dbReference type="InterPro" id="IPR003730">
    <property type="entry name" value="Cu_polyphenol_OxRdtase"/>
</dbReference>
<protein>
    <recommendedName>
        <fullName evidence="14">Laccase domain-containing protein</fullName>
    </recommendedName>
</protein>
<dbReference type="PANTHER" id="PTHR30616">
    <property type="entry name" value="UNCHARACTERIZED PROTEIN YFIH"/>
    <property type="match status" value="1"/>
</dbReference>
<dbReference type="InterPro" id="IPR011324">
    <property type="entry name" value="Cytotoxic_necrot_fac-like_cat"/>
</dbReference>
<dbReference type="GO" id="GO:0017061">
    <property type="term" value="F:S-methyl-5-thioadenosine phosphorylase activity"/>
    <property type="evidence" value="ECO:0007669"/>
    <property type="project" value="UniProtKB-EC"/>
</dbReference>
<evidence type="ECO:0000256" key="2">
    <source>
        <dbReference type="ARBA" id="ARBA00003215"/>
    </source>
</evidence>
<dbReference type="SUPFAM" id="SSF64438">
    <property type="entry name" value="CNF1/YfiH-like putative cysteine hydrolases"/>
    <property type="match status" value="1"/>
</dbReference>
<evidence type="ECO:0000256" key="8">
    <source>
        <dbReference type="ARBA" id="ARBA00023008"/>
    </source>
</evidence>
<comment type="catalytic activity">
    <reaction evidence="9">
        <text>adenosine + H2O + H(+) = inosine + NH4(+)</text>
        <dbReference type="Rhea" id="RHEA:24408"/>
        <dbReference type="ChEBI" id="CHEBI:15377"/>
        <dbReference type="ChEBI" id="CHEBI:15378"/>
        <dbReference type="ChEBI" id="CHEBI:16335"/>
        <dbReference type="ChEBI" id="CHEBI:17596"/>
        <dbReference type="ChEBI" id="CHEBI:28938"/>
        <dbReference type="EC" id="3.5.4.4"/>
    </reaction>
    <physiologicalReaction direction="left-to-right" evidence="9">
        <dbReference type="Rhea" id="RHEA:24409"/>
    </physiologicalReaction>
</comment>
<dbReference type="PATRIC" id="fig|43675.28.peg.181"/>
<evidence type="ECO:0000256" key="9">
    <source>
        <dbReference type="ARBA" id="ARBA00047989"/>
    </source>
</evidence>
<dbReference type="RefSeq" id="WP_060823666.1">
    <property type="nucleotide sequence ID" value="NZ_AP014938.1"/>
</dbReference>
<dbReference type="EMBL" id="AP014938">
    <property type="protein sequence ID" value="BAS19422.1"/>
    <property type="molecule type" value="Genomic_DNA"/>
</dbReference>
<comment type="catalytic activity">
    <reaction evidence="1">
        <text>inosine + phosphate = alpha-D-ribose 1-phosphate + hypoxanthine</text>
        <dbReference type="Rhea" id="RHEA:27646"/>
        <dbReference type="ChEBI" id="CHEBI:17368"/>
        <dbReference type="ChEBI" id="CHEBI:17596"/>
        <dbReference type="ChEBI" id="CHEBI:43474"/>
        <dbReference type="ChEBI" id="CHEBI:57720"/>
        <dbReference type="EC" id="2.4.2.1"/>
    </reaction>
    <physiologicalReaction direction="left-to-right" evidence="1">
        <dbReference type="Rhea" id="RHEA:27647"/>
    </physiologicalReaction>
</comment>
<keyword evidence="4" id="KW-0808">Transferase</keyword>
<evidence type="ECO:0000256" key="1">
    <source>
        <dbReference type="ARBA" id="ARBA00000553"/>
    </source>
</evidence>
<accession>A0A0K2RXU8</accession>
<comment type="function">
    <text evidence="2">Purine nucleoside enzyme that catalyzes the phosphorolysis of adenosine and inosine nucleosides, yielding D-ribose 1-phosphate and the respective free bases, adenine and hypoxanthine. Also catalyzes the phosphorolysis of S-methyl-5'-thioadenosine into adenine and S-methyl-5-thio-alpha-D-ribose 1-phosphate. Also has adenosine deaminase activity.</text>
</comment>
<dbReference type="Gene3D" id="3.60.140.10">
    <property type="entry name" value="CNF1/YfiH-like putative cysteine hydrolases"/>
    <property type="match status" value="1"/>
</dbReference>
<dbReference type="GO" id="GO:0005507">
    <property type="term" value="F:copper ion binding"/>
    <property type="evidence" value="ECO:0007669"/>
    <property type="project" value="TreeGrafter"/>
</dbReference>
<evidence type="ECO:0000256" key="10">
    <source>
        <dbReference type="ARBA" id="ARBA00048968"/>
    </source>
</evidence>
<keyword evidence="7" id="KW-0862">Zinc</keyword>
<dbReference type="CDD" id="cd16833">
    <property type="entry name" value="YfiH"/>
    <property type="match status" value="1"/>
</dbReference>
<evidence type="ECO:0000256" key="4">
    <source>
        <dbReference type="ARBA" id="ARBA00022679"/>
    </source>
</evidence>
<keyword evidence="8" id="KW-0186">Copper</keyword>
<evidence type="ECO:0000256" key="5">
    <source>
        <dbReference type="ARBA" id="ARBA00022723"/>
    </source>
</evidence>
<evidence type="ECO:0000313" key="12">
    <source>
        <dbReference type="EMBL" id="BAS19422.1"/>
    </source>
</evidence>
<evidence type="ECO:0000256" key="6">
    <source>
        <dbReference type="ARBA" id="ARBA00022801"/>
    </source>
</evidence>
<evidence type="ECO:0008006" key="14">
    <source>
        <dbReference type="Google" id="ProtNLM"/>
    </source>
</evidence>
<keyword evidence="5" id="KW-0479">Metal-binding</keyword>
<evidence type="ECO:0000313" key="13">
    <source>
        <dbReference type="Proteomes" id="UP000066203"/>
    </source>
</evidence>
<sequence>MSDNPKTSLLASADTRTLGPWRVRVGFTSRAAGNLGLHVDDELGGGMDASLVRTLNHRAALEEALGTDPFFYLNQVHGVQIAYPEDYPVESYAPGAPEERTVERARAVLENSPVADAAISSEGVPLAIMVADCIPVVLVGERVANWQPILAVAHAGRRGLLDGVLQQTVQRMRQLGAEKITAWLGPSICGSCYEVPEAMRTESTELIPQVHAVTSQHTPGLDLPAGARAVLEDAGVEVCMDCAQCTFEEPEVYSHRGFTNRGEKPGRIAGLVWVEKAAEPAA</sequence>
<dbReference type="GO" id="GO:0016787">
    <property type="term" value="F:hydrolase activity"/>
    <property type="evidence" value="ECO:0007669"/>
    <property type="project" value="UniProtKB-KW"/>
</dbReference>
<organism evidence="12">
    <name type="scientific">Rothia mucilaginosa</name>
    <dbReference type="NCBI Taxonomy" id="43675"/>
    <lineage>
        <taxon>Bacteria</taxon>
        <taxon>Bacillati</taxon>
        <taxon>Actinomycetota</taxon>
        <taxon>Actinomycetes</taxon>
        <taxon>Micrococcales</taxon>
        <taxon>Micrococcaceae</taxon>
        <taxon>Rothia</taxon>
    </lineage>
</organism>
<keyword evidence="6" id="KW-0378">Hydrolase</keyword>
<comment type="similarity">
    <text evidence="3">Belongs to the purine nucleoside phosphorylase YfiH/LACC1 family.</text>
</comment>